<gene>
    <name evidence="2" type="ORF">IPOD504_LOCUS12152</name>
</gene>
<evidence type="ECO:0000313" key="3">
    <source>
        <dbReference type="Proteomes" id="UP000837857"/>
    </source>
</evidence>
<protein>
    <submittedName>
        <fullName evidence="2">Uncharacterized protein</fullName>
    </submittedName>
</protein>
<name>A0ABN8IR72_9NEOP</name>
<dbReference type="Proteomes" id="UP000837857">
    <property type="component" value="Chromosome 3"/>
</dbReference>
<feature type="region of interest" description="Disordered" evidence="1">
    <location>
        <begin position="1"/>
        <end position="61"/>
    </location>
</feature>
<accession>A0ABN8IR72</accession>
<proteinExistence type="predicted"/>
<keyword evidence="3" id="KW-1185">Reference proteome</keyword>
<feature type="compositionally biased region" description="Polar residues" evidence="1">
    <location>
        <begin position="15"/>
        <end position="26"/>
    </location>
</feature>
<reference evidence="2" key="1">
    <citation type="submission" date="2022-03" db="EMBL/GenBank/DDBJ databases">
        <authorList>
            <person name="Martin H S."/>
        </authorList>
    </citation>
    <scope>NUCLEOTIDE SEQUENCE</scope>
</reference>
<organism evidence="2 3">
    <name type="scientific">Iphiclides podalirius</name>
    <name type="common">scarce swallowtail</name>
    <dbReference type="NCBI Taxonomy" id="110791"/>
    <lineage>
        <taxon>Eukaryota</taxon>
        <taxon>Metazoa</taxon>
        <taxon>Ecdysozoa</taxon>
        <taxon>Arthropoda</taxon>
        <taxon>Hexapoda</taxon>
        <taxon>Insecta</taxon>
        <taxon>Pterygota</taxon>
        <taxon>Neoptera</taxon>
        <taxon>Endopterygota</taxon>
        <taxon>Lepidoptera</taxon>
        <taxon>Glossata</taxon>
        <taxon>Ditrysia</taxon>
        <taxon>Papilionoidea</taxon>
        <taxon>Papilionidae</taxon>
        <taxon>Papilioninae</taxon>
        <taxon>Iphiclides</taxon>
    </lineage>
</organism>
<sequence>MNRTPSEIIHEAAAKTNQSVGSNSPISERDTCLEKEDSSGNSSSSDSCAEQEEPPCKKQKTQVIIDPRIDALYNQANRRPIYLLSFSRTKGTLSWTWRVDGPQVGRPCDASLLSQQVNLCAPRESIHQAGCTARTPRGRMTPSGTGDPEIELRSRRNADAQLCAPASAEWRLLEANSAAVDVAKYWSNKI</sequence>
<feature type="compositionally biased region" description="Basic and acidic residues" evidence="1">
    <location>
        <begin position="27"/>
        <end position="38"/>
    </location>
</feature>
<feature type="non-terminal residue" evidence="2">
    <location>
        <position position="1"/>
    </location>
</feature>
<evidence type="ECO:0000256" key="1">
    <source>
        <dbReference type="SAM" id="MobiDB-lite"/>
    </source>
</evidence>
<dbReference type="EMBL" id="OW152815">
    <property type="protein sequence ID" value="CAH2062751.1"/>
    <property type="molecule type" value="Genomic_DNA"/>
</dbReference>
<evidence type="ECO:0000313" key="2">
    <source>
        <dbReference type="EMBL" id="CAH2062751.1"/>
    </source>
</evidence>